<evidence type="ECO:0000256" key="3">
    <source>
        <dbReference type="ARBA" id="ARBA00022989"/>
    </source>
</evidence>
<dbReference type="Pfam" id="PF07264">
    <property type="entry name" value="EI24"/>
    <property type="match status" value="1"/>
</dbReference>
<reference evidence="7 8" key="1">
    <citation type="submission" date="2018-11" db="EMBL/GenBank/DDBJ databases">
        <title>Genome assembly of Steccherinum ochraceum LE-BIN_3174, the white-rot fungus of the Steccherinaceae family (The Residual Polyporoid clade, Polyporales, Basidiomycota).</title>
        <authorList>
            <person name="Fedorova T.V."/>
            <person name="Glazunova O.A."/>
            <person name="Landesman E.O."/>
            <person name="Moiseenko K.V."/>
            <person name="Psurtseva N.V."/>
            <person name="Savinova O.S."/>
            <person name="Shakhova N.V."/>
            <person name="Tyazhelova T.V."/>
            <person name="Vasina D.V."/>
        </authorList>
    </citation>
    <scope>NUCLEOTIDE SEQUENCE [LARGE SCALE GENOMIC DNA]</scope>
    <source>
        <strain evidence="7 8">LE-BIN_3174</strain>
    </source>
</reference>
<feature type="transmembrane region" description="Helical" evidence="6">
    <location>
        <begin position="107"/>
        <end position="125"/>
    </location>
</feature>
<keyword evidence="4 6" id="KW-0472">Membrane</keyword>
<keyword evidence="8" id="KW-1185">Reference proteome</keyword>
<evidence type="ECO:0000313" key="8">
    <source>
        <dbReference type="Proteomes" id="UP000292702"/>
    </source>
</evidence>
<feature type="transmembrane region" description="Helical" evidence="6">
    <location>
        <begin position="229"/>
        <end position="256"/>
    </location>
</feature>
<dbReference type="InterPro" id="IPR059112">
    <property type="entry name" value="CysZ/EI24"/>
</dbReference>
<evidence type="ECO:0000256" key="4">
    <source>
        <dbReference type="ARBA" id="ARBA00023136"/>
    </source>
</evidence>
<dbReference type="STRING" id="92696.A0A4R0R8U8"/>
<evidence type="ECO:0000256" key="6">
    <source>
        <dbReference type="SAM" id="Phobius"/>
    </source>
</evidence>
<comment type="subcellular location">
    <subcellularLocation>
        <location evidence="1">Membrane</location>
        <topology evidence="1">Multi-pass membrane protein</topology>
    </subcellularLocation>
</comment>
<protein>
    <submittedName>
        <fullName evidence="7">Uncharacterized protein</fullName>
    </submittedName>
</protein>
<dbReference type="GO" id="GO:0016020">
    <property type="term" value="C:membrane"/>
    <property type="evidence" value="ECO:0007669"/>
    <property type="project" value="UniProtKB-SubCell"/>
</dbReference>
<dbReference type="GO" id="GO:0005783">
    <property type="term" value="C:endoplasmic reticulum"/>
    <property type="evidence" value="ECO:0007669"/>
    <property type="project" value="TreeGrafter"/>
</dbReference>
<dbReference type="PANTHER" id="PTHR21389:SF0">
    <property type="entry name" value="ETOPOSIDE-INDUCED PROTEIN 2.4 HOMOLOG"/>
    <property type="match status" value="1"/>
</dbReference>
<evidence type="ECO:0000256" key="2">
    <source>
        <dbReference type="ARBA" id="ARBA00022692"/>
    </source>
</evidence>
<keyword evidence="2 6" id="KW-0812">Transmembrane</keyword>
<accession>A0A4R0R8U8</accession>
<dbReference type="Proteomes" id="UP000292702">
    <property type="component" value="Unassembled WGS sequence"/>
</dbReference>
<name>A0A4R0R8U8_9APHY</name>
<dbReference type="EMBL" id="RWJN01000659">
    <property type="protein sequence ID" value="TCD60098.1"/>
    <property type="molecule type" value="Genomic_DNA"/>
</dbReference>
<gene>
    <name evidence="7" type="ORF">EIP91_010717</name>
</gene>
<dbReference type="OrthoDB" id="266518at2759"/>
<dbReference type="AlphaFoldDB" id="A0A4R0R8U8"/>
<dbReference type="PANTHER" id="PTHR21389">
    <property type="entry name" value="P53 INDUCED PROTEIN"/>
    <property type="match status" value="1"/>
</dbReference>
<organism evidence="7 8">
    <name type="scientific">Steccherinum ochraceum</name>
    <dbReference type="NCBI Taxonomy" id="92696"/>
    <lineage>
        <taxon>Eukaryota</taxon>
        <taxon>Fungi</taxon>
        <taxon>Dikarya</taxon>
        <taxon>Basidiomycota</taxon>
        <taxon>Agaricomycotina</taxon>
        <taxon>Agaricomycetes</taxon>
        <taxon>Polyporales</taxon>
        <taxon>Steccherinaceae</taxon>
        <taxon>Steccherinum</taxon>
    </lineage>
</organism>
<sequence>MSSNVYNSFPSSNHAPAHPSPRSTYPTFLPFADTALLQLKAVANGLWHASRWDIVASLVMNDAEIRSNMLKSVLLNVVSLSSISFLDHLLVPLAADQQKWLHRNVGWFYQVLWLFPVVGVSLYLNSTWCTMIAKRSFTLQYGSRAQAVPPSTYAGILNSIASSAYRAIMILTSVVMSFSLGYIPLAGPVASFIFLCWVDSYYCFEFMWITRGHSLTRRLRHLEERWAYYFGFGLPTAALCMWGSTLANAAIFALVFPSYILMATRARPEPLDPYNPSGSDTIRHPSPFIPIRIPIFAPVTFLNDWIIRFINVGSKIPGALSSGGNAQHRPTHRRTVSDDAESIEEGDANPMKPVQTRTHTPPTRGTRVHLSATDRRKRE</sequence>
<keyword evidence="3 6" id="KW-1133">Transmembrane helix</keyword>
<evidence type="ECO:0000313" key="7">
    <source>
        <dbReference type="EMBL" id="TCD60098.1"/>
    </source>
</evidence>
<feature type="region of interest" description="Disordered" evidence="5">
    <location>
        <begin position="321"/>
        <end position="379"/>
    </location>
</feature>
<feature type="compositionally biased region" description="Low complexity" evidence="5">
    <location>
        <begin position="356"/>
        <end position="365"/>
    </location>
</feature>
<evidence type="ECO:0000256" key="1">
    <source>
        <dbReference type="ARBA" id="ARBA00004141"/>
    </source>
</evidence>
<comment type="caution">
    <text evidence="7">The sequence shown here is derived from an EMBL/GenBank/DDBJ whole genome shotgun (WGS) entry which is preliminary data.</text>
</comment>
<feature type="transmembrane region" description="Helical" evidence="6">
    <location>
        <begin position="73"/>
        <end position="95"/>
    </location>
</feature>
<feature type="compositionally biased region" description="Acidic residues" evidence="5">
    <location>
        <begin position="338"/>
        <end position="347"/>
    </location>
</feature>
<evidence type="ECO:0000256" key="5">
    <source>
        <dbReference type="SAM" id="MobiDB-lite"/>
    </source>
</evidence>
<proteinExistence type="predicted"/>
<dbReference type="GO" id="GO:0016236">
    <property type="term" value="P:macroautophagy"/>
    <property type="evidence" value="ECO:0007669"/>
    <property type="project" value="TreeGrafter"/>
</dbReference>